<gene>
    <name evidence="2" type="ORF">GXP67_07855</name>
</gene>
<accession>A0A6C0GF07</accession>
<dbReference type="InterPro" id="IPR016181">
    <property type="entry name" value="Acyl_CoA_acyltransferase"/>
</dbReference>
<evidence type="ECO:0000313" key="3">
    <source>
        <dbReference type="Proteomes" id="UP000480178"/>
    </source>
</evidence>
<dbReference type="InterPro" id="IPR053144">
    <property type="entry name" value="Acetyltransferase_Butenolide"/>
</dbReference>
<protein>
    <submittedName>
        <fullName evidence="2">GNAT family N-acetyltransferase</fullName>
    </submittedName>
</protein>
<sequence length="149" mass="16982">MAETQFGEYLISTDKSRLDIGCIHDFLSNHSYWAKGIPIETVRRSIEHCMAFGVYHGRQQVGFARVISDNTTFAYLGDVFIVEEHRKKGLSKALVRFILAQPEFGGLRRFLLATRDAHSLYASFGFEPLKNPESFMNIHHPNVYADNGQ</sequence>
<dbReference type="EMBL" id="CP048222">
    <property type="protein sequence ID" value="QHT66575.1"/>
    <property type="molecule type" value="Genomic_DNA"/>
</dbReference>
<dbReference type="Proteomes" id="UP000480178">
    <property type="component" value="Chromosome"/>
</dbReference>
<reference evidence="2 3" key="1">
    <citation type="submission" date="2020-01" db="EMBL/GenBank/DDBJ databases">
        <authorList>
            <person name="Kim M.K."/>
        </authorList>
    </citation>
    <scope>NUCLEOTIDE SEQUENCE [LARGE SCALE GENOMIC DNA]</scope>
    <source>
        <strain evidence="2 3">172606-1</strain>
    </source>
</reference>
<dbReference type="GO" id="GO:0016747">
    <property type="term" value="F:acyltransferase activity, transferring groups other than amino-acyl groups"/>
    <property type="evidence" value="ECO:0007669"/>
    <property type="project" value="InterPro"/>
</dbReference>
<dbReference type="PANTHER" id="PTHR43233:SF1">
    <property type="entry name" value="FAMILY N-ACETYLTRANSFERASE, PUTATIVE (AFU_ORTHOLOGUE AFUA_6G03350)-RELATED"/>
    <property type="match status" value="1"/>
</dbReference>
<keyword evidence="2" id="KW-0808">Transferase</keyword>
<organism evidence="2 3">
    <name type="scientific">Rhodocytophaga rosea</name>
    <dbReference type="NCBI Taxonomy" id="2704465"/>
    <lineage>
        <taxon>Bacteria</taxon>
        <taxon>Pseudomonadati</taxon>
        <taxon>Bacteroidota</taxon>
        <taxon>Cytophagia</taxon>
        <taxon>Cytophagales</taxon>
        <taxon>Rhodocytophagaceae</taxon>
        <taxon>Rhodocytophaga</taxon>
    </lineage>
</organism>
<dbReference type="KEGG" id="rhoz:GXP67_07855"/>
<dbReference type="AlphaFoldDB" id="A0A6C0GF07"/>
<keyword evidence="3" id="KW-1185">Reference proteome</keyword>
<evidence type="ECO:0000313" key="2">
    <source>
        <dbReference type="EMBL" id="QHT66575.1"/>
    </source>
</evidence>
<proteinExistence type="predicted"/>
<dbReference type="InterPro" id="IPR000182">
    <property type="entry name" value="GNAT_dom"/>
</dbReference>
<name>A0A6C0GF07_9BACT</name>
<dbReference type="CDD" id="cd04301">
    <property type="entry name" value="NAT_SF"/>
    <property type="match status" value="1"/>
</dbReference>
<dbReference type="PROSITE" id="PS51186">
    <property type="entry name" value="GNAT"/>
    <property type="match status" value="1"/>
</dbReference>
<dbReference type="Gene3D" id="3.40.630.30">
    <property type="match status" value="1"/>
</dbReference>
<evidence type="ECO:0000259" key="1">
    <source>
        <dbReference type="PROSITE" id="PS51186"/>
    </source>
</evidence>
<dbReference type="PANTHER" id="PTHR43233">
    <property type="entry name" value="FAMILY N-ACETYLTRANSFERASE, PUTATIVE (AFU_ORTHOLOGUE AFUA_6G03350)-RELATED"/>
    <property type="match status" value="1"/>
</dbReference>
<feature type="domain" description="N-acetyltransferase" evidence="1">
    <location>
        <begin position="13"/>
        <end position="141"/>
    </location>
</feature>
<dbReference type="RefSeq" id="WP_162442629.1">
    <property type="nucleotide sequence ID" value="NZ_CP048222.1"/>
</dbReference>
<dbReference type="SUPFAM" id="SSF55729">
    <property type="entry name" value="Acyl-CoA N-acyltransferases (Nat)"/>
    <property type="match status" value="1"/>
</dbReference>
<dbReference type="Pfam" id="PF13508">
    <property type="entry name" value="Acetyltransf_7"/>
    <property type="match status" value="1"/>
</dbReference>